<accession>A0AAW2X6P9</accession>
<sequence length="154" mass="17548">MEEKVKRLEKENAQLKEAKKEATSHRTQMEKELKCLSKESAEHEEALKKAVEKAVHDYPHSEEGKDFLKPYWASKVDEFKKSDEYQQEVAKVVIPFLEYGSNACKDQFLAQGYPPPPPAGEELSFLNVQTVFLQALNPFANPPASVETTKNNSY</sequence>
<proteinExistence type="predicted"/>
<evidence type="ECO:0000256" key="1">
    <source>
        <dbReference type="SAM" id="MobiDB-lite"/>
    </source>
</evidence>
<name>A0AAW2X6P9_9LAMI</name>
<organism evidence="2">
    <name type="scientific">Sesamum latifolium</name>
    <dbReference type="NCBI Taxonomy" id="2727402"/>
    <lineage>
        <taxon>Eukaryota</taxon>
        <taxon>Viridiplantae</taxon>
        <taxon>Streptophyta</taxon>
        <taxon>Embryophyta</taxon>
        <taxon>Tracheophyta</taxon>
        <taxon>Spermatophyta</taxon>
        <taxon>Magnoliopsida</taxon>
        <taxon>eudicotyledons</taxon>
        <taxon>Gunneridae</taxon>
        <taxon>Pentapetalae</taxon>
        <taxon>asterids</taxon>
        <taxon>lamiids</taxon>
        <taxon>Lamiales</taxon>
        <taxon>Pedaliaceae</taxon>
        <taxon>Sesamum</taxon>
    </lineage>
</organism>
<comment type="caution">
    <text evidence="2">The sequence shown here is derived from an EMBL/GenBank/DDBJ whole genome shotgun (WGS) entry which is preliminary data.</text>
</comment>
<dbReference type="AlphaFoldDB" id="A0AAW2X6P9"/>
<dbReference type="EMBL" id="JACGWN010000005">
    <property type="protein sequence ID" value="KAL0449499.1"/>
    <property type="molecule type" value="Genomic_DNA"/>
</dbReference>
<gene>
    <name evidence="2" type="ORF">Slati_1506300</name>
</gene>
<evidence type="ECO:0000313" key="2">
    <source>
        <dbReference type="EMBL" id="KAL0449499.1"/>
    </source>
</evidence>
<feature type="region of interest" description="Disordered" evidence="1">
    <location>
        <begin position="1"/>
        <end position="30"/>
    </location>
</feature>
<protein>
    <submittedName>
        <fullName evidence="2">Uncharacterized protein</fullName>
    </submittedName>
</protein>
<reference evidence="2" key="2">
    <citation type="journal article" date="2024" name="Plant">
        <title>Genomic evolution and insights into agronomic trait innovations of Sesamum species.</title>
        <authorList>
            <person name="Miao H."/>
            <person name="Wang L."/>
            <person name="Qu L."/>
            <person name="Liu H."/>
            <person name="Sun Y."/>
            <person name="Le M."/>
            <person name="Wang Q."/>
            <person name="Wei S."/>
            <person name="Zheng Y."/>
            <person name="Lin W."/>
            <person name="Duan Y."/>
            <person name="Cao H."/>
            <person name="Xiong S."/>
            <person name="Wang X."/>
            <person name="Wei L."/>
            <person name="Li C."/>
            <person name="Ma Q."/>
            <person name="Ju M."/>
            <person name="Zhao R."/>
            <person name="Li G."/>
            <person name="Mu C."/>
            <person name="Tian Q."/>
            <person name="Mei H."/>
            <person name="Zhang T."/>
            <person name="Gao T."/>
            <person name="Zhang H."/>
        </authorList>
    </citation>
    <scope>NUCLEOTIDE SEQUENCE</scope>
    <source>
        <strain evidence="2">KEN1</strain>
    </source>
</reference>
<reference evidence="2" key="1">
    <citation type="submission" date="2020-06" db="EMBL/GenBank/DDBJ databases">
        <authorList>
            <person name="Li T."/>
            <person name="Hu X."/>
            <person name="Zhang T."/>
            <person name="Song X."/>
            <person name="Zhang H."/>
            <person name="Dai N."/>
            <person name="Sheng W."/>
            <person name="Hou X."/>
            <person name="Wei L."/>
        </authorList>
    </citation>
    <scope>NUCLEOTIDE SEQUENCE</scope>
    <source>
        <strain evidence="2">KEN1</strain>
        <tissue evidence="2">Leaf</tissue>
    </source>
</reference>